<dbReference type="PANTHER" id="PTHR21580:SF28">
    <property type="entry name" value="BOREALIN N-TERMINAL DOMAIN-CONTAINING PROTEIN-RELATED"/>
    <property type="match status" value="1"/>
</dbReference>
<protein>
    <submittedName>
        <fullName evidence="1">Sperm-tail PG-rich repeat</fullName>
    </submittedName>
</protein>
<organism evidence="1 2">
    <name type="scientific">Popillia japonica</name>
    <name type="common">Japanese beetle</name>
    <dbReference type="NCBI Taxonomy" id="7064"/>
    <lineage>
        <taxon>Eukaryota</taxon>
        <taxon>Metazoa</taxon>
        <taxon>Ecdysozoa</taxon>
        <taxon>Arthropoda</taxon>
        <taxon>Hexapoda</taxon>
        <taxon>Insecta</taxon>
        <taxon>Pterygota</taxon>
        <taxon>Neoptera</taxon>
        <taxon>Endopterygota</taxon>
        <taxon>Coleoptera</taxon>
        <taxon>Polyphaga</taxon>
        <taxon>Scarabaeiformia</taxon>
        <taxon>Scarabaeidae</taxon>
        <taxon>Rutelinae</taxon>
        <taxon>Popillia</taxon>
    </lineage>
</organism>
<evidence type="ECO:0000313" key="2">
    <source>
        <dbReference type="Proteomes" id="UP001458880"/>
    </source>
</evidence>
<proteinExistence type="predicted"/>
<dbReference type="Proteomes" id="UP001458880">
    <property type="component" value="Unassembled WGS sequence"/>
</dbReference>
<evidence type="ECO:0000313" key="1">
    <source>
        <dbReference type="EMBL" id="KAK9732069.1"/>
    </source>
</evidence>
<dbReference type="EMBL" id="JASPKY010000122">
    <property type="protein sequence ID" value="KAK9732069.1"/>
    <property type="molecule type" value="Genomic_DNA"/>
</dbReference>
<name>A0AAW1LDJ0_POPJA</name>
<sequence length="593" mass="67484">MYNLAQRQGLPKVGETPDNVAANTYILDSYKTFKENRVPFLTKTERHFQISYKFYTDAIYNPYRTGHIKGGSSIQNKSQRTLYVPNDTPSPTAYNPQKITKKQPHVSHLPPPGKGKLYVCRPPRFSNTAPSIPTRIDENGYYIDEYGNLQKNSPDEYDTTLGPAFYHVNTDTSNIIGSYKGCQWSKRRAKRTTTDISKTPAPGTYNIETSIGKIDSRDEYVREMARLFSYVPRTLEANELKLLQEDLPGPGRYDTNISTLKGHKHTGIHPPPLVIASKRFVASESDTPAPNAYNLQDYPKRRRCSLLDVPFGSEAPRDSIARGAYGPGPAAYSPSKEKLSRKRGYYGCAKSAFNSTAVRKIDFVTKDTLCMPGPANYIVEPLVKPQLNVSGCHFRSTTERFPDIVQSENVEPATYSISATFNKNRDRTSHNTGKVPFQSRQPKCTERISDNPGPADYLGHAPFKTKSTSFNRSLRFTEWDQDSPGPGQYFVSPADYLGHAPFKTKSTSFNRSLRFTEWDQDSPGPGQYFIEPCYSDSVYKTYTTHNLRLKENVLRQKLRLPPNKTWESWYKQLKTKKRLKCYASFEKRMYDYV</sequence>
<dbReference type="PANTHER" id="PTHR21580">
    <property type="entry name" value="SHIPPO-1-RELATED"/>
    <property type="match status" value="1"/>
</dbReference>
<dbReference type="InterPro" id="IPR010736">
    <property type="entry name" value="SHIPPO-rpt"/>
</dbReference>
<comment type="caution">
    <text evidence="1">The sequence shown here is derived from an EMBL/GenBank/DDBJ whole genome shotgun (WGS) entry which is preliminary data.</text>
</comment>
<keyword evidence="2" id="KW-1185">Reference proteome</keyword>
<accession>A0AAW1LDJ0</accession>
<reference evidence="1 2" key="1">
    <citation type="journal article" date="2024" name="BMC Genomics">
        <title>De novo assembly and annotation of Popillia japonica's genome with initial clues to its potential as an invasive pest.</title>
        <authorList>
            <person name="Cucini C."/>
            <person name="Boschi S."/>
            <person name="Funari R."/>
            <person name="Cardaioli E."/>
            <person name="Iannotti N."/>
            <person name="Marturano G."/>
            <person name="Paoli F."/>
            <person name="Bruttini M."/>
            <person name="Carapelli A."/>
            <person name="Frati F."/>
            <person name="Nardi F."/>
        </authorList>
    </citation>
    <scope>NUCLEOTIDE SEQUENCE [LARGE SCALE GENOMIC DNA]</scope>
    <source>
        <strain evidence="1">DMR45628</strain>
    </source>
</reference>
<dbReference type="AlphaFoldDB" id="A0AAW1LDJ0"/>
<gene>
    <name evidence="1" type="ORF">QE152_g13114</name>
</gene>
<dbReference type="InterPro" id="IPR051291">
    <property type="entry name" value="CIMAP"/>
</dbReference>
<dbReference type="Pfam" id="PF07004">
    <property type="entry name" value="SHIPPO-rpt"/>
    <property type="match status" value="4"/>
</dbReference>